<protein>
    <submittedName>
        <fullName evidence="8">Metal ABC transporter ATP-binding protein</fullName>
    </submittedName>
</protein>
<evidence type="ECO:0000256" key="2">
    <source>
        <dbReference type="ARBA" id="ARBA00022448"/>
    </source>
</evidence>
<sequence length="248" mass="26823">MTAALRLVDVTVAYDRHPAVHHVSVEIPEGACTAIVGPNGAGKSTLLKAMVGLVRAVQGRIEFPRRTRAKIAYLPQQSDVDRTFPISVLDMVLLGRWHGIGAFGAAGAADIDGAMHAIDAVGLRGFEQRPLSTLSAGQFQRALFARMLLQDAEIILLDEPFNAIDARTTADLLALVRRWREDRRTVVCVLHDLDQVRANFPHALLMARELIAAGPTEQALTPANLLRARAMAESWDDTAGICHPSAAA</sequence>
<evidence type="ECO:0000256" key="6">
    <source>
        <dbReference type="ARBA" id="ARBA00023065"/>
    </source>
</evidence>
<evidence type="ECO:0000256" key="3">
    <source>
        <dbReference type="ARBA" id="ARBA00022741"/>
    </source>
</evidence>
<keyword evidence="3" id="KW-0547">Nucleotide-binding</keyword>
<evidence type="ECO:0000256" key="4">
    <source>
        <dbReference type="ARBA" id="ARBA00022840"/>
    </source>
</evidence>
<evidence type="ECO:0000313" key="9">
    <source>
        <dbReference type="Proteomes" id="UP000321638"/>
    </source>
</evidence>
<dbReference type="Gene3D" id="3.40.50.300">
    <property type="entry name" value="P-loop containing nucleotide triphosphate hydrolases"/>
    <property type="match status" value="1"/>
</dbReference>
<dbReference type="InterPro" id="IPR027417">
    <property type="entry name" value="P-loop_NTPase"/>
</dbReference>
<comment type="similarity">
    <text evidence="1">Belongs to the ABC transporter superfamily.</text>
</comment>
<evidence type="ECO:0000256" key="5">
    <source>
        <dbReference type="ARBA" id="ARBA00022906"/>
    </source>
</evidence>
<organism evidence="8 9">
    <name type="scientific">Vineibacter terrae</name>
    <dbReference type="NCBI Taxonomy" id="2586908"/>
    <lineage>
        <taxon>Bacteria</taxon>
        <taxon>Pseudomonadati</taxon>
        <taxon>Pseudomonadota</taxon>
        <taxon>Alphaproteobacteria</taxon>
        <taxon>Hyphomicrobiales</taxon>
        <taxon>Vineibacter</taxon>
    </lineage>
</organism>
<dbReference type="InterPro" id="IPR017871">
    <property type="entry name" value="ABC_transporter-like_CS"/>
</dbReference>
<dbReference type="PANTHER" id="PTHR42734:SF5">
    <property type="entry name" value="IRON TRANSPORT SYSTEM ATP-BINDING PROTEIN HI_0361-RELATED"/>
    <property type="match status" value="1"/>
</dbReference>
<dbReference type="GO" id="GO:0016887">
    <property type="term" value="F:ATP hydrolysis activity"/>
    <property type="evidence" value="ECO:0007669"/>
    <property type="project" value="InterPro"/>
</dbReference>
<comment type="caution">
    <text evidence="8">The sequence shown here is derived from an EMBL/GenBank/DDBJ whole genome shotgun (WGS) entry which is preliminary data.</text>
</comment>
<dbReference type="PROSITE" id="PS00211">
    <property type="entry name" value="ABC_TRANSPORTER_1"/>
    <property type="match status" value="1"/>
</dbReference>
<keyword evidence="2" id="KW-0813">Transport</keyword>
<reference evidence="8 9" key="1">
    <citation type="submission" date="2019-06" db="EMBL/GenBank/DDBJ databases">
        <title>New taxonomy in bacterial strain CC-CFT640, isolated from vineyard.</title>
        <authorList>
            <person name="Lin S.-Y."/>
            <person name="Tsai C.-F."/>
            <person name="Young C.-C."/>
        </authorList>
    </citation>
    <scope>NUCLEOTIDE SEQUENCE [LARGE SCALE GENOMIC DNA]</scope>
    <source>
        <strain evidence="8 9">CC-CFT640</strain>
    </source>
</reference>
<keyword evidence="5" id="KW-0862">Zinc</keyword>
<dbReference type="SMART" id="SM00382">
    <property type="entry name" value="AAA"/>
    <property type="match status" value="1"/>
</dbReference>
<evidence type="ECO:0000256" key="1">
    <source>
        <dbReference type="ARBA" id="ARBA00005417"/>
    </source>
</evidence>
<keyword evidence="4 8" id="KW-0067">ATP-binding</keyword>
<dbReference type="InterPro" id="IPR050153">
    <property type="entry name" value="Metal_Ion_Import_ABC"/>
</dbReference>
<dbReference type="SUPFAM" id="SSF52540">
    <property type="entry name" value="P-loop containing nucleoside triphosphate hydrolases"/>
    <property type="match status" value="1"/>
</dbReference>
<evidence type="ECO:0000313" key="8">
    <source>
        <dbReference type="EMBL" id="TXL74012.1"/>
    </source>
</evidence>
<dbReference type="InterPro" id="IPR003439">
    <property type="entry name" value="ABC_transporter-like_ATP-bd"/>
</dbReference>
<feature type="domain" description="ABC transporter" evidence="7">
    <location>
        <begin position="5"/>
        <end position="233"/>
    </location>
</feature>
<keyword evidence="5" id="KW-0864">Zinc transport</keyword>
<dbReference type="PANTHER" id="PTHR42734">
    <property type="entry name" value="METAL TRANSPORT SYSTEM ATP-BINDING PROTEIN TM_0124-RELATED"/>
    <property type="match status" value="1"/>
</dbReference>
<dbReference type="Proteomes" id="UP000321638">
    <property type="component" value="Unassembled WGS sequence"/>
</dbReference>
<dbReference type="CDD" id="cd03235">
    <property type="entry name" value="ABC_Metallic_Cations"/>
    <property type="match status" value="1"/>
</dbReference>
<keyword evidence="9" id="KW-1185">Reference proteome</keyword>
<keyword evidence="6" id="KW-0406">Ion transport</keyword>
<dbReference type="OrthoDB" id="9806726at2"/>
<accession>A0A5C8PK58</accession>
<dbReference type="GO" id="GO:0005524">
    <property type="term" value="F:ATP binding"/>
    <property type="evidence" value="ECO:0007669"/>
    <property type="project" value="UniProtKB-KW"/>
</dbReference>
<gene>
    <name evidence="8" type="ORF">FHP25_19035</name>
</gene>
<dbReference type="InterPro" id="IPR003593">
    <property type="entry name" value="AAA+_ATPase"/>
</dbReference>
<dbReference type="AlphaFoldDB" id="A0A5C8PK58"/>
<dbReference type="RefSeq" id="WP_147848537.1">
    <property type="nucleotide sequence ID" value="NZ_VDUZ01000021.1"/>
</dbReference>
<dbReference type="Pfam" id="PF00005">
    <property type="entry name" value="ABC_tran"/>
    <property type="match status" value="1"/>
</dbReference>
<proteinExistence type="inferred from homology"/>
<dbReference type="GO" id="GO:0006829">
    <property type="term" value="P:zinc ion transport"/>
    <property type="evidence" value="ECO:0007669"/>
    <property type="project" value="UniProtKB-KW"/>
</dbReference>
<dbReference type="EMBL" id="VDUZ01000021">
    <property type="protein sequence ID" value="TXL74012.1"/>
    <property type="molecule type" value="Genomic_DNA"/>
</dbReference>
<name>A0A5C8PK58_9HYPH</name>
<dbReference type="PROSITE" id="PS50893">
    <property type="entry name" value="ABC_TRANSPORTER_2"/>
    <property type="match status" value="1"/>
</dbReference>
<evidence type="ECO:0000259" key="7">
    <source>
        <dbReference type="PROSITE" id="PS50893"/>
    </source>
</evidence>